<keyword evidence="2" id="KW-1185">Reference proteome</keyword>
<sequence length="43" mass="5161">MFRTEWRRPPRPDHRAREAVSKEFAVRRIVVRIRALFVAVEGV</sequence>
<organism evidence="1 2">
    <name type="scientific">Trichinella britovi</name>
    <name type="common">Parasitic roundworm</name>
    <dbReference type="NCBI Taxonomy" id="45882"/>
    <lineage>
        <taxon>Eukaryota</taxon>
        <taxon>Metazoa</taxon>
        <taxon>Ecdysozoa</taxon>
        <taxon>Nematoda</taxon>
        <taxon>Enoplea</taxon>
        <taxon>Dorylaimia</taxon>
        <taxon>Trichinellida</taxon>
        <taxon>Trichinellidae</taxon>
        <taxon>Trichinella</taxon>
    </lineage>
</organism>
<proteinExistence type="predicted"/>
<dbReference type="EMBL" id="JYDI01000114">
    <property type="protein sequence ID" value="KRY51919.1"/>
    <property type="molecule type" value="Genomic_DNA"/>
</dbReference>
<gene>
    <name evidence="1" type="ORF">T03_12270</name>
</gene>
<comment type="caution">
    <text evidence="1">The sequence shown here is derived from an EMBL/GenBank/DDBJ whole genome shotgun (WGS) entry which is preliminary data.</text>
</comment>
<protein>
    <submittedName>
        <fullName evidence="1">Uncharacterized protein</fullName>
    </submittedName>
</protein>
<accession>A0A0V1CRM9</accession>
<reference evidence="1 2" key="1">
    <citation type="submission" date="2015-01" db="EMBL/GenBank/DDBJ databases">
        <title>Evolution of Trichinella species and genotypes.</title>
        <authorList>
            <person name="Korhonen P.K."/>
            <person name="Edoardo P."/>
            <person name="Giuseppe L.R."/>
            <person name="Gasser R.B."/>
        </authorList>
    </citation>
    <scope>NUCLEOTIDE SEQUENCE [LARGE SCALE GENOMIC DNA]</scope>
    <source>
        <strain evidence="1">ISS120</strain>
    </source>
</reference>
<dbReference type="AlphaFoldDB" id="A0A0V1CRM9"/>
<dbReference type="Proteomes" id="UP000054653">
    <property type="component" value="Unassembled WGS sequence"/>
</dbReference>
<evidence type="ECO:0000313" key="1">
    <source>
        <dbReference type="EMBL" id="KRY51919.1"/>
    </source>
</evidence>
<evidence type="ECO:0000313" key="2">
    <source>
        <dbReference type="Proteomes" id="UP000054653"/>
    </source>
</evidence>
<name>A0A0V1CRM9_TRIBR</name>